<accession>A0A1T3NSQ2</accession>
<keyword evidence="3" id="KW-1185">Reference proteome</keyword>
<organism evidence="2 3">
    <name type="scientific">Embleya scabrispora</name>
    <dbReference type="NCBI Taxonomy" id="159449"/>
    <lineage>
        <taxon>Bacteria</taxon>
        <taxon>Bacillati</taxon>
        <taxon>Actinomycetota</taxon>
        <taxon>Actinomycetes</taxon>
        <taxon>Kitasatosporales</taxon>
        <taxon>Streptomycetaceae</taxon>
        <taxon>Embleya</taxon>
    </lineage>
</organism>
<dbReference type="STRING" id="159449.B4N89_00660"/>
<reference evidence="2 3" key="1">
    <citation type="submission" date="2017-03" db="EMBL/GenBank/DDBJ databases">
        <title>Draft genome sequence of Streptomyces scabrisporus NF3, endophyte isolated from Amphipterygium adstringens.</title>
        <authorList>
            <person name="Vazquez M."/>
            <person name="Ceapa C.D."/>
            <person name="Rodriguez Luna D."/>
            <person name="Sanchez Esquivel S."/>
        </authorList>
    </citation>
    <scope>NUCLEOTIDE SEQUENCE [LARGE SCALE GENOMIC DNA]</scope>
    <source>
        <strain evidence="2 3">NF3</strain>
    </source>
</reference>
<gene>
    <name evidence="2" type="ORF">B4N89_00660</name>
</gene>
<dbReference type="AlphaFoldDB" id="A0A1T3NSQ2"/>
<protein>
    <submittedName>
        <fullName evidence="2">Uncharacterized protein</fullName>
    </submittedName>
</protein>
<evidence type="ECO:0000313" key="2">
    <source>
        <dbReference type="EMBL" id="OPC79651.1"/>
    </source>
</evidence>
<proteinExistence type="predicted"/>
<evidence type="ECO:0000313" key="3">
    <source>
        <dbReference type="Proteomes" id="UP000190037"/>
    </source>
</evidence>
<dbReference type="EMBL" id="MWQN01000001">
    <property type="protein sequence ID" value="OPC79651.1"/>
    <property type="molecule type" value="Genomic_DNA"/>
</dbReference>
<evidence type="ECO:0000256" key="1">
    <source>
        <dbReference type="SAM" id="MobiDB-lite"/>
    </source>
</evidence>
<feature type="region of interest" description="Disordered" evidence="1">
    <location>
        <begin position="39"/>
        <end position="60"/>
    </location>
</feature>
<name>A0A1T3NSQ2_9ACTN</name>
<sequence length="104" mass="11878">MPPVRACGAPLATIRGRDDATGCRDGADDFHVTPRCARRGRGARSWGGMPRHPRRGRRRDQDFVSLCVPTFRFERSSARQIWPNATTTRSERRVRHLHQPGERC</sequence>
<dbReference type="Proteomes" id="UP000190037">
    <property type="component" value="Unassembled WGS sequence"/>
</dbReference>
<comment type="caution">
    <text evidence="2">The sequence shown here is derived from an EMBL/GenBank/DDBJ whole genome shotgun (WGS) entry which is preliminary data.</text>
</comment>
<feature type="region of interest" description="Disordered" evidence="1">
    <location>
        <begin position="84"/>
        <end position="104"/>
    </location>
</feature>